<feature type="transmembrane region" description="Helical" evidence="5">
    <location>
        <begin position="220"/>
        <end position="239"/>
    </location>
</feature>
<comment type="subcellular location">
    <subcellularLocation>
        <location evidence="1">Membrane</location>
        <topology evidence="1">Multi-pass membrane protein</topology>
    </subcellularLocation>
</comment>
<feature type="transmembrane region" description="Helical" evidence="5">
    <location>
        <begin position="155"/>
        <end position="171"/>
    </location>
</feature>
<feature type="transmembrane region" description="Helical" evidence="5">
    <location>
        <begin position="125"/>
        <end position="143"/>
    </location>
</feature>
<dbReference type="GO" id="GO:0016874">
    <property type="term" value="F:ligase activity"/>
    <property type="evidence" value="ECO:0007669"/>
    <property type="project" value="UniProtKB-KW"/>
</dbReference>
<keyword evidence="4 5" id="KW-0472">Membrane</keyword>
<keyword evidence="2 5" id="KW-0812">Transmembrane</keyword>
<evidence type="ECO:0000256" key="2">
    <source>
        <dbReference type="ARBA" id="ARBA00022692"/>
    </source>
</evidence>
<evidence type="ECO:0000256" key="1">
    <source>
        <dbReference type="ARBA" id="ARBA00004141"/>
    </source>
</evidence>
<keyword evidence="8" id="KW-1185">Reference proteome</keyword>
<name>A0ABY9ZYB5_9ACTN</name>
<evidence type="ECO:0000313" key="8">
    <source>
        <dbReference type="Proteomes" id="UP001303001"/>
    </source>
</evidence>
<protein>
    <submittedName>
        <fullName evidence="7">O-antigen ligase family protein</fullName>
    </submittedName>
</protein>
<organism evidence="7 8">
    <name type="scientific">Micromonospora halotolerans</name>
    <dbReference type="NCBI Taxonomy" id="709879"/>
    <lineage>
        <taxon>Bacteria</taxon>
        <taxon>Bacillati</taxon>
        <taxon>Actinomycetota</taxon>
        <taxon>Actinomycetes</taxon>
        <taxon>Micromonosporales</taxon>
        <taxon>Micromonosporaceae</taxon>
        <taxon>Micromonospora</taxon>
    </lineage>
</organism>
<dbReference type="Pfam" id="PF04932">
    <property type="entry name" value="Wzy_C"/>
    <property type="match status" value="1"/>
</dbReference>
<dbReference type="InterPro" id="IPR007016">
    <property type="entry name" value="O-antigen_ligase-rel_domated"/>
</dbReference>
<dbReference type="RefSeq" id="WP_313722014.1">
    <property type="nucleotide sequence ID" value="NZ_CP134876.1"/>
</dbReference>
<feature type="transmembrane region" description="Helical" evidence="5">
    <location>
        <begin position="431"/>
        <end position="449"/>
    </location>
</feature>
<feature type="transmembrane region" description="Helical" evidence="5">
    <location>
        <begin position="271"/>
        <end position="289"/>
    </location>
</feature>
<sequence length="460" mass="49555">MIDTSTRVIGRHHATLSVPLPQSAPELTASALAADVRRLALGALPALGSLGMFATPTLRPSLFPNFYWLLVAMAILPALAAITRTAQHPAGTRTAVVILTAVWVVWAPLTTTWAPDRAAANQKVWFMTLALAGSLCLIGLCGAHPDHLRAMRRGWVLGFCMTAAIAVWELATRQHLVEGPWSVTGDYLVTGAFYNPNNYAGYLLSTLPFLVWGAIDSRTVLARHAHVPLLLLWFVLAVATQSRTALLGALIAVPLVVVWLARAARIRARPIAVMAVHSAIAVGSALWLFSRTGPGRQLITDYKSPFAADPSTVYSDDARLNLTRLAWQIFTESHGVGRGAGAFESIAARTHTLELAGLVDPHNTLLETAAEFGLPLLLPLLAVLVVACRAALFTRVPPTVRAAAFDLRMVILLSVVGFVAASLASSSVLTWPWWWLMLGQIAALGWLLHRYADTAQHTRG</sequence>
<feature type="transmembrane region" description="Helical" evidence="5">
    <location>
        <begin position="245"/>
        <end position="264"/>
    </location>
</feature>
<evidence type="ECO:0000256" key="4">
    <source>
        <dbReference type="ARBA" id="ARBA00023136"/>
    </source>
</evidence>
<dbReference type="Proteomes" id="UP001303001">
    <property type="component" value="Chromosome"/>
</dbReference>
<feature type="transmembrane region" description="Helical" evidence="5">
    <location>
        <begin position="39"/>
        <end position="59"/>
    </location>
</feature>
<dbReference type="PANTHER" id="PTHR37422:SF13">
    <property type="entry name" value="LIPOPOLYSACCHARIDE BIOSYNTHESIS PROTEIN PA4999-RELATED"/>
    <property type="match status" value="1"/>
</dbReference>
<dbReference type="EMBL" id="CP134876">
    <property type="protein sequence ID" value="WNM40057.1"/>
    <property type="molecule type" value="Genomic_DNA"/>
</dbReference>
<evidence type="ECO:0000259" key="6">
    <source>
        <dbReference type="Pfam" id="PF04932"/>
    </source>
</evidence>
<dbReference type="PANTHER" id="PTHR37422">
    <property type="entry name" value="TEICHURONIC ACID BIOSYNTHESIS PROTEIN TUAE"/>
    <property type="match status" value="1"/>
</dbReference>
<feature type="transmembrane region" description="Helical" evidence="5">
    <location>
        <begin position="65"/>
        <end position="82"/>
    </location>
</feature>
<feature type="transmembrane region" description="Helical" evidence="5">
    <location>
        <begin position="199"/>
        <end position="215"/>
    </location>
</feature>
<feature type="transmembrane region" description="Helical" evidence="5">
    <location>
        <begin position="94"/>
        <end position="113"/>
    </location>
</feature>
<feature type="transmembrane region" description="Helical" evidence="5">
    <location>
        <begin position="372"/>
        <end position="393"/>
    </location>
</feature>
<feature type="domain" description="O-antigen ligase-related" evidence="6">
    <location>
        <begin position="229"/>
        <end position="379"/>
    </location>
</feature>
<proteinExistence type="predicted"/>
<keyword evidence="3 5" id="KW-1133">Transmembrane helix</keyword>
<accession>A0ABY9ZYB5</accession>
<dbReference type="InterPro" id="IPR051533">
    <property type="entry name" value="WaaL-like"/>
</dbReference>
<evidence type="ECO:0000313" key="7">
    <source>
        <dbReference type="EMBL" id="WNM40057.1"/>
    </source>
</evidence>
<reference evidence="7 8" key="1">
    <citation type="submission" date="2023-09" db="EMBL/GenBank/DDBJ databases">
        <title>Micromonospora halotolerans DSM 45598 genome sequence.</title>
        <authorList>
            <person name="Mo P."/>
        </authorList>
    </citation>
    <scope>NUCLEOTIDE SEQUENCE [LARGE SCALE GENOMIC DNA]</scope>
    <source>
        <strain evidence="7 8">DSM 45598</strain>
    </source>
</reference>
<evidence type="ECO:0000256" key="3">
    <source>
        <dbReference type="ARBA" id="ARBA00022989"/>
    </source>
</evidence>
<evidence type="ECO:0000256" key="5">
    <source>
        <dbReference type="SAM" id="Phobius"/>
    </source>
</evidence>
<feature type="transmembrane region" description="Helical" evidence="5">
    <location>
        <begin position="405"/>
        <end position="425"/>
    </location>
</feature>
<gene>
    <name evidence="7" type="ORF">RMN56_01475</name>
</gene>
<keyword evidence="7" id="KW-0436">Ligase</keyword>